<protein>
    <submittedName>
        <fullName evidence="1">Uncharacterized protein</fullName>
    </submittedName>
</protein>
<dbReference type="EMBL" id="JASCZI010243334">
    <property type="protein sequence ID" value="MED6213051.1"/>
    <property type="molecule type" value="Genomic_DNA"/>
</dbReference>
<proteinExistence type="predicted"/>
<gene>
    <name evidence="1" type="ORF">PIB30_089523</name>
</gene>
<sequence>MLEKVDMDLAGCEVLMRVDGSVVLQVYHYGLFFSYTFVNASGHDRRLGRPRNYDNNIVRRNCFDLAYVWGENGTKIWIVPYDYRVSYSCAITLAARVQRIAPNAEVLDWSDVHSNQSYRRAAETGFTVYHGFARHHGPSVVDGTAHPSALAVHLIVRDVGLRPAVLSNSRVKVGAVVSSIHAVVDWSVSHDVVGDVIYEFVRRQNG</sequence>
<name>A0ABU6YT93_9FABA</name>
<dbReference type="Proteomes" id="UP001341840">
    <property type="component" value="Unassembled WGS sequence"/>
</dbReference>
<comment type="caution">
    <text evidence="1">The sequence shown here is derived from an EMBL/GenBank/DDBJ whole genome shotgun (WGS) entry which is preliminary data.</text>
</comment>
<reference evidence="1 2" key="1">
    <citation type="journal article" date="2023" name="Plants (Basel)">
        <title>Bridging the Gap: Combining Genomics and Transcriptomics Approaches to Understand Stylosanthes scabra, an Orphan Legume from the Brazilian Caatinga.</title>
        <authorList>
            <person name="Ferreira-Neto J.R.C."/>
            <person name="da Silva M.D."/>
            <person name="Binneck E."/>
            <person name="de Melo N.F."/>
            <person name="da Silva R.H."/>
            <person name="de Melo A.L.T.M."/>
            <person name="Pandolfi V."/>
            <person name="Bustamante F.O."/>
            <person name="Brasileiro-Vidal A.C."/>
            <person name="Benko-Iseppon A.M."/>
        </authorList>
    </citation>
    <scope>NUCLEOTIDE SEQUENCE [LARGE SCALE GENOMIC DNA]</scope>
    <source>
        <tissue evidence="1">Leaves</tissue>
    </source>
</reference>
<organism evidence="1 2">
    <name type="scientific">Stylosanthes scabra</name>
    <dbReference type="NCBI Taxonomy" id="79078"/>
    <lineage>
        <taxon>Eukaryota</taxon>
        <taxon>Viridiplantae</taxon>
        <taxon>Streptophyta</taxon>
        <taxon>Embryophyta</taxon>
        <taxon>Tracheophyta</taxon>
        <taxon>Spermatophyta</taxon>
        <taxon>Magnoliopsida</taxon>
        <taxon>eudicotyledons</taxon>
        <taxon>Gunneridae</taxon>
        <taxon>Pentapetalae</taxon>
        <taxon>rosids</taxon>
        <taxon>fabids</taxon>
        <taxon>Fabales</taxon>
        <taxon>Fabaceae</taxon>
        <taxon>Papilionoideae</taxon>
        <taxon>50 kb inversion clade</taxon>
        <taxon>dalbergioids sensu lato</taxon>
        <taxon>Dalbergieae</taxon>
        <taxon>Pterocarpus clade</taxon>
        <taxon>Stylosanthes</taxon>
    </lineage>
</organism>
<keyword evidence="2" id="KW-1185">Reference proteome</keyword>
<accession>A0ABU6YT93</accession>
<evidence type="ECO:0000313" key="1">
    <source>
        <dbReference type="EMBL" id="MED6213051.1"/>
    </source>
</evidence>
<evidence type="ECO:0000313" key="2">
    <source>
        <dbReference type="Proteomes" id="UP001341840"/>
    </source>
</evidence>